<comment type="similarity">
    <text evidence="2 4">Belongs to the isochorismate synthase family.</text>
</comment>
<comment type="cofactor">
    <cofactor evidence="4">
        <name>Mg(2+)</name>
        <dbReference type="ChEBI" id="CHEBI:18420"/>
    </cofactor>
</comment>
<evidence type="ECO:0000313" key="6">
    <source>
        <dbReference type="EMBL" id="MFD2096255.1"/>
    </source>
</evidence>
<gene>
    <name evidence="4" type="primary">menF</name>
    <name evidence="6" type="ORF">ACFSJ3_09700</name>
</gene>
<dbReference type="NCBIfam" id="TIGR00543">
    <property type="entry name" value="isochor_syn"/>
    <property type="match status" value="1"/>
</dbReference>
<keyword evidence="3 4" id="KW-0413">Isomerase</keyword>
<comment type="catalytic activity">
    <reaction evidence="1 4">
        <text>chorismate = isochorismate</text>
        <dbReference type="Rhea" id="RHEA:18985"/>
        <dbReference type="ChEBI" id="CHEBI:29748"/>
        <dbReference type="ChEBI" id="CHEBI:29780"/>
        <dbReference type="EC" id="5.4.4.2"/>
    </reaction>
</comment>
<dbReference type="PRINTS" id="PR00095">
    <property type="entry name" value="ANTSNTHASEI"/>
</dbReference>
<evidence type="ECO:0000256" key="2">
    <source>
        <dbReference type="ARBA" id="ARBA00005297"/>
    </source>
</evidence>
<keyword evidence="4" id="KW-0474">Menaquinone biosynthesis</keyword>
<dbReference type="Proteomes" id="UP001597380">
    <property type="component" value="Unassembled WGS sequence"/>
</dbReference>
<protein>
    <recommendedName>
        <fullName evidence="4">Isochorismate synthase MenF</fullName>
        <ecNumber evidence="4">5.4.4.2</ecNumber>
    </recommendedName>
    <alternativeName>
        <fullName evidence="4">Isochorismate mutase</fullName>
    </alternativeName>
</protein>
<evidence type="ECO:0000256" key="1">
    <source>
        <dbReference type="ARBA" id="ARBA00000799"/>
    </source>
</evidence>
<dbReference type="Gene3D" id="3.60.120.10">
    <property type="entry name" value="Anthranilate synthase"/>
    <property type="match status" value="1"/>
</dbReference>
<feature type="domain" description="Chorismate-utilising enzyme C-terminal" evidence="5">
    <location>
        <begin position="188"/>
        <end position="437"/>
    </location>
</feature>
<dbReference type="SUPFAM" id="SSF56322">
    <property type="entry name" value="ADC synthase"/>
    <property type="match status" value="1"/>
</dbReference>
<accession>A0ABW4XL13</accession>
<dbReference type="EC" id="5.4.4.2" evidence="4"/>
<comment type="function">
    <text evidence="4">Catalyzes the conversion of chorismate to isochorismate.</text>
</comment>
<dbReference type="HAMAP" id="MF_01935">
    <property type="entry name" value="MenF"/>
    <property type="match status" value="1"/>
</dbReference>
<sequence length="448" mass="49968">MAVRPFPQSKGLSTTRSLAQQLADLGPFSGPKQLVQELDASTALPWLAAQQDYPKAYWQRRDEQLELAGVGAVTTFTSAEDASDALTACAAFPLLLMAVVPFDPTNTESTQPPCFFLPRLLWQREPDQNRDPNSHKITLKLNLWVDDQRPFEQELKAAKKALARIKPATLNTTLPEVLAENNVPAEGQWTQQVEQALAEQPALSKVVLARRQQLTTATPCDPWYLLDQWRKANQHSSPFAFQLAPERCFIGCTPERLFRREGHQLTSEAVAGTDVRPKDPLHARIIAMALLGDGKNRRENRIVLDDILSQLGPLCEALSYDDKARVLKLNRLQHLKREIRARLRPKVRDDQLLERLHPTPAVGGTPKADALQFIADHEPFQRGWYAGAIGYMSHAHSEFSVAIRSALVDGCQLALFSGAGIVEGSDAGKEWQELNNKLATVRSLMDQE</sequence>
<feature type="binding site" evidence="4">
    <location>
        <position position="299"/>
    </location>
    <ligand>
        <name>Mg(2+)</name>
        <dbReference type="ChEBI" id="CHEBI:18420"/>
    </ligand>
</feature>
<feature type="binding site" evidence="4">
    <location>
        <position position="433"/>
    </location>
    <ligand>
        <name>Mg(2+)</name>
        <dbReference type="ChEBI" id="CHEBI:18420"/>
    </ligand>
</feature>
<dbReference type="InterPro" id="IPR004561">
    <property type="entry name" value="IsoChor_synthase"/>
</dbReference>
<feature type="active site" description="Proton donor" evidence="4">
    <location>
        <position position="255"/>
    </location>
</feature>
<keyword evidence="4" id="KW-0460">Magnesium</keyword>
<evidence type="ECO:0000256" key="4">
    <source>
        <dbReference type="HAMAP-Rule" id="MF_01935"/>
    </source>
</evidence>
<keyword evidence="7" id="KW-1185">Reference proteome</keyword>
<dbReference type="InterPro" id="IPR034681">
    <property type="entry name" value="MenF"/>
</dbReference>
<name>A0ABW4XL13_9GAMM</name>
<dbReference type="PANTHER" id="PTHR42839:SF2">
    <property type="entry name" value="ISOCHORISMATE SYNTHASE ENTC"/>
    <property type="match status" value="1"/>
</dbReference>
<comment type="pathway">
    <text evidence="4">Quinol/quinone metabolism; 1,4-dihydroxy-2-naphthoate biosynthesis; 1,4-dihydroxy-2-naphthoate from chorismate: step 1/7.</text>
</comment>
<evidence type="ECO:0000256" key="3">
    <source>
        <dbReference type="ARBA" id="ARBA00023235"/>
    </source>
</evidence>
<evidence type="ECO:0000259" key="5">
    <source>
        <dbReference type="Pfam" id="PF00425"/>
    </source>
</evidence>
<evidence type="ECO:0000313" key="7">
    <source>
        <dbReference type="Proteomes" id="UP001597380"/>
    </source>
</evidence>
<dbReference type="PANTHER" id="PTHR42839">
    <property type="entry name" value="ISOCHORISMATE SYNTHASE ENTC"/>
    <property type="match status" value="1"/>
</dbReference>
<proteinExistence type="inferred from homology"/>
<dbReference type="RefSeq" id="WP_345339367.1">
    <property type="nucleotide sequence ID" value="NZ_BAABLI010000008.1"/>
</dbReference>
<comment type="caution">
    <text evidence="6">The sequence shown here is derived from an EMBL/GenBank/DDBJ whole genome shotgun (WGS) entry which is preliminary data.</text>
</comment>
<dbReference type="InterPro" id="IPR015890">
    <property type="entry name" value="Chorismate_C"/>
</dbReference>
<dbReference type="Pfam" id="PF00425">
    <property type="entry name" value="Chorismate_bind"/>
    <property type="match status" value="1"/>
</dbReference>
<organism evidence="6 7">
    <name type="scientific">Corallincola platygyrae</name>
    <dbReference type="NCBI Taxonomy" id="1193278"/>
    <lineage>
        <taxon>Bacteria</taxon>
        <taxon>Pseudomonadati</taxon>
        <taxon>Pseudomonadota</taxon>
        <taxon>Gammaproteobacteria</taxon>
        <taxon>Alteromonadales</taxon>
        <taxon>Psychromonadaceae</taxon>
        <taxon>Corallincola</taxon>
    </lineage>
</organism>
<reference evidence="7" key="1">
    <citation type="journal article" date="2019" name="Int. J. Syst. Evol. Microbiol.">
        <title>The Global Catalogue of Microorganisms (GCM) 10K type strain sequencing project: providing services to taxonomists for standard genome sequencing and annotation.</title>
        <authorList>
            <consortium name="The Broad Institute Genomics Platform"/>
            <consortium name="The Broad Institute Genome Sequencing Center for Infectious Disease"/>
            <person name="Wu L."/>
            <person name="Ma J."/>
        </authorList>
    </citation>
    <scope>NUCLEOTIDE SEQUENCE [LARGE SCALE GENOMIC DNA]</scope>
    <source>
        <strain evidence="7">CGMCC 1.10992</strain>
    </source>
</reference>
<dbReference type="InterPro" id="IPR019999">
    <property type="entry name" value="Anth_synth_I-like"/>
</dbReference>
<dbReference type="InterPro" id="IPR005801">
    <property type="entry name" value="ADC_synthase"/>
</dbReference>
<keyword evidence="4" id="KW-0479">Metal-binding</keyword>
<feature type="active site" description="Proton acceptor" evidence="4">
    <location>
        <position position="205"/>
    </location>
</feature>
<dbReference type="EMBL" id="JBHUHT010000012">
    <property type="protein sequence ID" value="MFD2096255.1"/>
    <property type="molecule type" value="Genomic_DNA"/>
</dbReference>
<comment type="pathway">
    <text evidence="4">Quinol/quinone metabolism; menaquinone biosynthesis.</text>
</comment>